<dbReference type="InterPro" id="IPR037069">
    <property type="entry name" value="AcylCoA_DH/ox_N_sf"/>
</dbReference>
<sequence>MSVTTLESSPVEEAVRLAATLPGRALEVEAGRTVPADLVAELREAGLFSLMTPASSGGLETDPLTLVRVVEELSRGDAATGWTVLIGQGAGYLAWLDRDAAQEITDSTPAPLITGSMAPLGTAADTGADGIRLTGRWPYTSGCGLADHLVAGYRPAGGAPRFALLPSAAVTVHDTWHVAGLRGTGSHDMEATDVLVPHRFTFDPFGPAREEGPLYRLPYMTYLLVAMAGFPLGAAGRIVDEYRDIVLRKRNTERTLLAETPIVQAEIARCDAAVGAARAFVQEAVGQVWAETQDGVAARRTRARLTGAVQHAMRVTLDVADSAMRACGASQLYDRAPLQRYFRDVQTAAQHIAYGLEAQRRVGSVLLGQDVPDHLV</sequence>
<dbReference type="Gene3D" id="2.40.110.10">
    <property type="entry name" value="Butyryl-CoA Dehydrogenase, subunit A, domain 2"/>
    <property type="match status" value="1"/>
</dbReference>
<evidence type="ECO:0000256" key="2">
    <source>
        <dbReference type="ARBA" id="ARBA00049661"/>
    </source>
</evidence>
<reference evidence="5 6" key="1">
    <citation type="submission" date="2022-10" db="EMBL/GenBank/DDBJ databases">
        <title>Draft genome sequence of Streptomyces sp. YSPA8.</title>
        <authorList>
            <person name="Moriuchi R."/>
            <person name="Dohra H."/>
            <person name="Yamamura H."/>
            <person name="Kodani S."/>
        </authorList>
    </citation>
    <scope>NUCLEOTIDE SEQUENCE [LARGE SCALE GENOMIC DNA]</scope>
    <source>
        <strain evidence="5 6">YSPA8</strain>
    </source>
</reference>
<dbReference type="EMBL" id="BSBI01000005">
    <property type="protein sequence ID" value="GLF95479.1"/>
    <property type="molecule type" value="Genomic_DNA"/>
</dbReference>
<dbReference type="Pfam" id="PF02771">
    <property type="entry name" value="Acyl-CoA_dh_N"/>
    <property type="match status" value="1"/>
</dbReference>
<keyword evidence="1" id="KW-0560">Oxidoreductase</keyword>
<dbReference type="Pfam" id="PF08028">
    <property type="entry name" value="Acyl-CoA_dh_2"/>
    <property type="match status" value="1"/>
</dbReference>
<protein>
    <submittedName>
        <fullName evidence="5">Acyl-CoA dehydrogenase family protein</fullName>
    </submittedName>
</protein>
<dbReference type="PIRSF" id="PIRSF016578">
    <property type="entry name" value="HsaA"/>
    <property type="match status" value="1"/>
</dbReference>
<dbReference type="SUPFAM" id="SSF56645">
    <property type="entry name" value="Acyl-CoA dehydrogenase NM domain-like"/>
    <property type="match status" value="1"/>
</dbReference>
<dbReference type="InterPro" id="IPR013786">
    <property type="entry name" value="AcylCoA_DH/ox_N"/>
</dbReference>
<dbReference type="InterPro" id="IPR013107">
    <property type="entry name" value="Acyl-CoA_DH_C"/>
</dbReference>
<evidence type="ECO:0000256" key="1">
    <source>
        <dbReference type="ARBA" id="ARBA00023002"/>
    </source>
</evidence>
<evidence type="ECO:0000313" key="5">
    <source>
        <dbReference type="EMBL" id="GLF95479.1"/>
    </source>
</evidence>
<dbReference type="SUPFAM" id="SSF47203">
    <property type="entry name" value="Acyl-CoA dehydrogenase C-terminal domain-like"/>
    <property type="match status" value="1"/>
</dbReference>
<dbReference type="InterPro" id="IPR050741">
    <property type="entry name" value="Acyl-CoA_dehydrogenase"/>
</dbReference>
<dbReference type="PANTHER" id="PTHR48083">
    <property type="entry name" value="MEDIUM-CHAIN SPECIFIC ACYL-COA DEHYDROGENASE, MITOCHONDRIAL-RELATED"/>
    <property type="match status" value="1"/>
</dbReference>
<gene>
    <name evidence="5" type="ORF">SYYSPA8_14300</name>
</gene>
<dbReference type="Proteomes" id="UP001291653">
    <property type="component" value="Unassembled WGS sequence"/>
</dbReference>
<keyword evidence="6" id="KW-1185">Reference proteome</keyword>
<evidence type="ECO:0000259" key="4">
    <source>
        <dbReference type="Pfam" id="PF08028"/>
    </source>
</evidence>
<name>A0ABQ5NYN6_9ACTN</name>
<dbReference type="Gene3D" id="1.10.540.10">
    <property type="entry name" value="Acyl-CoA dehydrogenase/oxidase, N-terminal domain"/>
    <property type="match status" value="1"/>
</dbReference>
<dbReference type="RefSeq" id="WP_323447540.1">
    <property type="nucleotide sequence ID" value="NZ_BSBI01000005.1"/>
</dbReference>
<evidence type="ECO:0000313" key="6">
    <source>
        <dbReference type="Proteomes" id="UP001291653"/>
    </source>
</evidence>
<dbReference type="InterPro" id="IPR046373">
    <property type="entry name" value="Acyl-CoA_Oxase/DH_mid-dom_sf"/>
</dbReference>
<feature type="domain" description="Acyl-CoA dehydrogenase/oxidase N-terminal" evidence="3">
    <location>
        <begin position="22"/>
        <end position="92"/>
    </location>
</feature>
<evidence type="ECO:0000259" key="3">
    <source>
        <dbReference type="Pfam" id="PF02771"/>
    </source>
</evidence>
<accession>A0ABQ5NYN6</accession>
<dbReference type="InterPro" id="IPR009100">
    <property type="entry name" value="AcylCoA_DH/oxidase_NM_dom_sf"/>
</dbReference>
<dbReference type="InterPro" id="IPR036250">
    <property type="entry name" value="AcylCo_DH-like_C"/>
</dbReference>
<dbReference type="PANTHER" id="PTHR48083:SF5">
    <property type="entry name" value="NRGC PROTEIN"/>
    <property type="match status" value="1"/>
</dbReference>
<organism evidence="5 6">
    <name type="scientific">Streptomyces yaizuensis</name>
    <dbReference type="NCBI Taxonomy" id="2989713"/>
    <lineage>
        <taxon>Bacteria</taxon>
        <taxon>Bacillati</taxon>
        <taxon>Actinomycetota</taxon>
        <taxon>Actinomycetes</taxon>
        <taxon>Kitasatosporales</taxon>
        <taxon>Streptomycetaceae</taxon>
        <taxon>Streptomyces</taxon>
    </lineage>
</organism>
<proteinExistence type="inferred from homology"/>
<comment type="similarity">
    <text evidence="2">Belongs to the HpaH/HsaA monooxygenase family.</text>
</comment>
<feature type="domain" description="Acyl-CoA dehydrogenase C-terminal" evidence="4">
    <location>
        <begin position="227"/>
        <end position="353"/>
    </location>
</feature>
<comment type="caution">
    <text evidence="5">The sequence shown here is derived from an EMBL/GenBank/DDBJ whole genome shotgun (WGS) entry which is preliminary data.</text>
</comment>
<dbReference type="Gene3D" id="1.20.140.10">
    <property type="entry name" value="Butyryl-CoA Dehydrogenase, subunit A, domain 3"/>
    <property type="match status" value="1"/>
</dbReference>